<reference evidence="2" key="1">
    <citation type="submission" date="2022-11" db="UniProtKB">
        <authorList>
            <consortium name="WormBaseParasite"/>
        </authorList>
    </citation>
    <scope>IDENTIFICATION</scope>
</reference>
<proteinExistence type="predicted"/>
<accession>A0AC34FM63</accession>
<dbReference type="WBParaSite" id="ES5_v2.g18372.t1">
    <property type="protein sequence ID" value="ES5_v2.g18372.t1"/>
    <property type="gene ID" value="ES5_v2.g18372"/>
</dbReference>
<sequence length="128" mass="14766">MSGWPDFVTWKAYLRFLLKRHHYIKHAAILGIDGSVWARSEGANEFQVGDEELKVFLNNFNDDVFANGVDLNGVHYNVKRDQENVIVGRNVNNTTLGFVMIRTLTGVMIAMYDRNLVLRAYDICKEFH</sequence>
<dbReference type="Proteomes" id="UP000887579">
    <property type="component" value="Unplaced"/>
</dbReference>
<organism evidence="1 2">
    <name type="scientific">Panagrolaimus sp. ES5</name>
    <dbReference type="NCBI Taxonomy" id="591445"/>
    <lineage>
        <taxon>Eukaryota</taxon>
        <taxon>Metazoa</taxon>
        <taxon>Ecdysozoa</taxon>
        <taxon>Nematoda</taxon>
        <taxon>Chromadorea</taxon>
        <taxon>Rhabditida</taxon>
        <taxon>Tylenchina</taxon>
        <taxon>Panagrolaimomorpha</taxon>
        <taxon>Panagrolaimoidea</taxon>
        <taxon>Panagrolaimidae</taxon>
        <taxon>Panagrolaimus</taxon>
    </lineage>
</organism>
<evidence type="ECO:0000313" key="2">
    <source>
        <dbReference type="WBParaSite" id="ES5_v2.g18372.t1"/>
    </source>
</evidence>
<protein>
    <submittedName>
        <fullName evidence="2">Profilin</fullName>
    </submittedName>
</protein>
<evidence type="ECO:0000313" key="1">
    <source>
        <dbReference type="Proteomes" id="UP000887579"/>
    </source>
</evidence>
<name>A0AC34FM63_9BILA</name>